<accession>A0A6V8KJM0</accession>
<organism evidence="1 2">
    <name type="scientific">Phytohabitans houttuyneae</name>
    <dbReference type="NCBI Taxonomy" id="1076126"/>
    <lineage>
        <taxon>Bacteria</taxon>
        <taxon>Bacillati</taxon>
        <taxon>Actinomycetota</taxon>
        <taxon>Actinomycetes</taxon>
        <taxon>Micromonosporales</taxon>
        <taxon>Micromonosporaceae</taxon>
    </lineage>
</organism>
<dbReference type="Proteomes" id="UP000482800">
    <property type="component" value="Unassembled WGS sequence"/>
</dbReference>
<keyword evidence="2" id="KW-1185">Reference proteome</keyword>
<evidence type="ECO:0000313" key="1">
    <source>
        <dbReference type="EMBL" id="GFJ82648.1"/>
    </source>
</evidence>
<protein>
    <submittedName>
        <fullName evidence="1">Uncharacterized protein</fullName>
    </submittedName>
</protein>
<dbReference type="AlphaFoldDB" id="A0A6V8KJM0"/>
<name>A0A6V8KJM0_9ACTN</name>
<comment type="caution">
    <text evidence="1">The sequence shown here is derived from an EMBL/GenBank/DDBJ whole genome shotgun (WGS) entry which is preliminary data.</text>
</comment>
<evidence type="ECO:0000313" key="2">
    <source>
        <dbReference type="Proteomes" id="UP000482800"/>
    </source>
</evidence>
<sequence length="242" mass="26307">MINRCLERYGFEHLLSTTQSGTFQHTYTADGRYGINDLVRAERYGYHPALDGNTPTARPLREAPISTDLEMVMTGGLDSSGRRLASRKLVNGQMPPVGGCVAEAARKLGARDGRTYLDTELAQVLSISSYEQSFADSRVQDAVQKWSSCMLGEGYDIDKDPTVAPDRFPILNNQVPSGVEIRQAVADVTCKIHSNLVGVWFAVETAYQSALIDQNLQELAAAKDSLDTAISRATTLMAGAVS</sequence>
<reference evidence="1 2" key="1">
    <citation type="submission" date="2020-03" db="EMBL/GenBank/DDBJ databases">
        <title>Whole genome shotgun sequence of Phytohabitans houttuyneae NBRC 108639.</title>
        <authorList>
            <person name="Komaki H."/>
            <person name="Tamura T."/>
        </authorList>
    </citation>
    <scope>NUCLEOTIDE SEQUENCE [LARGE SCALE GENOMIC DNA]</scope>
    <source>
        <strain evidence="1 2">NBRC 108639</strain>
    </source>
</reference>
<dbReference type="EMBL" id="BLPF01000002">
    <property type="protein sequence ID" value="GFJ82648.1"/>
    <property type="molecule type" value="Genomic_DNA"/>
</dbReference>
<reference evidence="1 2" key="2">
    <citation type="submission" date="2020-03" db="EMBL/GenBank/DDBJ databases">
        <authorList>
            <person name="Ichikawa N."/>
            <person name="Kimura A."/>
            <person name="Kitahashi Y."/>
            <person name="Uohara A."/>
        </authorList>
    </citation>
    <scope>NUCLEOTIDE SEQUENCE [LARGE SCALE GENOMIC DNA]</scope>
    <source>
        <strain evidence="1 2">NBRC 108639</strain>
    </source>
</reference>
<proteinExistence type="predicted"/>
<gene>
    <name evidence="1" type="ORF">Phou_068280</name>
</gene>